<comment type="subcellular location">
    <subcellularLocation>
        <location evidence="1">Membrane</location>
        <topology evidence="1">Multi-pass membrane protein</topology>
    </subcellularLocation>
</comment>
<keyword evidence="4 6" id="KW-1133">Transmembrane helix</keyword>
<dbReference type="GO" id="GO:0016020">
    <property type="term" value="C:membrane"/>
    <property type="evidence" value="ECO:0007669"/>
    <property type="project" value="UniProtKB-SubCell"/>
</dbReference>
<dbReference type="CDD" id="cd00637">
    <property type="entry name" value="7tm_classA_rhodopsin-like"/>
    <property type="match status" value="1"/>
</dbReference>
<name>A0A0N4ZXI9_PARTI</name>
<protein>
    <recommendedName>
        <fullName evidence="6">Serpentine receptor class gamma</fullName>
    </recommendedName>
</protein>
<comment type="similarity">
    <text evidence="2 6">Belongs to the nematode receptor-like protein srg family.</text>
</comment>
<feature type="transmembrane region" description="Helical" evidence="6">
    <location>
        <begin position="6"/>
        <end position="33"/>
    </location>
</feature>
<keyword evidence="3 6" id="KW-0812">Transmembrane</keyword>
<organism evidence="7 8">
    <name type="scientific">Parastrongyloides trichosuri</name>
    <name type="common">Possum-specific nematode worm</name>
    <dbReference type="NCBI Taxonomy" id="131310"/>
    <lineage>
        <taxon>Eukaryota</taxon>
        <taxon>Metazoa</taxon>
        <taxon>Ecdysozoa</taxon>
        <taxon>Nematoda</taxon>
        <taxon>Chromadorea</taxon>
        <taxon>Rhabditida</taxon>
        <taxon>Tylenchina</taxon>
        <taxon>Panagrolaimomorpha</taxon>
        <taxon>Strongyloidoidea</taxon>
        <taxon>Strongyloididae</taxon>
        <taxon>Parastrongyloides</taxon>
    </lineage>
</organism>
<reference evidence="8" key="1">
    <citation type="submission" date="2017-02" db="UniProtKB">
        <authorList>
            <consortium name="WormBaseParasite"/>
        </authorList>
    </citation>
    <scope>IDENTIFICATION</scope>
</reference>
<accession>A0A0N4ZXI9</accession>
<dbReference type="InterPro" id="IPR000609">
    <property type="entry name" value="7TM_GPCR_serpentine_rcpt_Srg"/>
</dbReference>
<evidence type="ECO:0000256" key="4">
    <source>
        <dbReference type="ARBA" id="ARBA00022989"/>
    </source>
</evidence>
<evidence type="ECO:0000313" key="8">
    <source>
        <dbReference type="WBParaSite" id="PTRK_0001340050.1"/>
    </source>
</evidence>
<keyword evidence="5 6" id="KW-0472">Membrane</keyword>
<keyword evidence="7" id="KW-1185">Reference proteome</keyword>
<evidence type="ECO:0000256" key="3">
    <source>
        <dbReference type="ARBA" id="ARBA00022692"/>
    </source>
</evidence>
<dbReference type="GO" id="GO:0004888">
    <property type="term" value="F:transmembrane signaling receptor activity"/>
    <property type="evidence" value="ECO:0007669"/>
    <property type="project" value="InterPro"/>
</dbReference>
<dbReference type="GO" id="GO:0007606">
    <property type="term" value="P:sensory perception of chemical stimulus"/>
    <property type="evidence" value="ECO:0007669"/>
    <property type="project" value="UniProtKB-UniRule"/>
</dbReference>
<sequence length="253" mass="29426">MNIFPHTFFAGACYTYSIAQYIFTALSSLTVTFNRFHCIKYPLNYKFLWSGWKLVLFAIWPLAISLPILFFFITEKVDYIEDDIGRLTLIYVNDHTSLILWNSLIYSHLVVLVVNSILNILLIRACRSESKKNAKRNKEFKLELIIARLALVYFIVFFILFITELAMTVALYGGFENLANDTLSAMPFCESLIVFTPLYSLLFLSDDLRTQYLLSFNIKILNNYLHKNVKHEVTTTLRSNNNNVITTKVNNYM</sequence>
<comment type="caution">
    <text evidence="6">Lacks conserved residue(s) required for the propagation of feature annotation.</text>
</comment>
<evidence type="ECO:0000256" key="2">
    <source>
        <dbReference type="ARBA" id="ARBA00005692"/>
    </source>
</evidence>
<evidence type="ECO:0000313" key="7">
    <source>
        <dbReference type="Proteomes" id="UP000038045"/>
    </source>
</evidence>
<feature type="transmembrane region" description="Helical" evidence="6">
    <location>
        <begin position="185"/>
        <end position="204"/>
    </location>
</feature>
<feature type="transmembrane region" description="Helical" evidence="6">
    <location>
        <begin position="144"/>
        <end position="173"/>
    </location>
</feature>
<feature type="transmembrane region" description="Helical" evidence="6">
    <location>
        <begin position="104"/>
        <end position="123"/>
    </location>
</feature>
<dbReference type="SUPFAM" id="SSF81321">
    <property type="entry name" value="Family A G protein-coupled receptor-like"/>
    <property type="match status" value="1"/>
</dbReference>
<dbReference type="Gene3D" id="1.20.1070.10">
    <property type="entry name" value="Rhodopsin 7-helix transmembrane proteins"/>
    <property type="match status" value="1"/>
</dbReference>
<evidence type="ECO:0000256" key="5">
    <source>
        <dbReference type="ARBA" id="ARBA00023136"/>
    </source>
</evidence>
<dbReference type="WBParaSite" id="PTRK_0001340050.1">
    <property type="protein sequence ID" value="PTRK_0001340050.1"/>
    <property type="gene ID" value="PTRK_0001340050"/>
</dbReference>
<feature type="transmembrane region" description="Helical" evidence="6">
    <location>
        <begin position="54"/>
        <end position="73"/>
    </location>
</feature>
<dbReference type="Pfam" id="PF02118">
    <property type="entry name" value="Srg"/>
    <property type="match status" value="1"/>
</dbReference>
<proteinExistence type="inferred from homology"/>
<evidence type="ECO:0000256" key="6">
    <source>
        <dbReference type="RuleBase" id="RU280813"/>
    </source>
</evidence>
<dbReference type="Proteomes" id="UP000038045">
    <property type="component" value="Unplaced"/>
</dbReference>
<evidence type="ECO:0000256" key="1">
    <source>
        <dbReference type="ARBA" id="ARBA00004141"/>
    </source>
</evidence>
<dbReference type="AlphaFoldDB" id="A0A0N4ZXI9"/>